<name>A0A9Q1GY19_9CARY</name>
<accession>A0A9Q1GY19</accession>
<organism evidence="4 6">
    <name type="scientific">Carnegiea gigantea</name>
    <dbReference type="NCBI Taxonomy" id="171969"/>
    <lineage>
        <taxon>Eukaryota</taxon>
        <taxon>Viridiplantae</taxon>
        <taxon>Streptophyta</taxon>
        <taxon>Embryophyta</taxon>
        <taxon>Tracheophyta</taxon>
        <taxon>Spermatophyta</taxon>
        <taxon>Magnoliopsida</taxon>
        <taxon>eudicotyledons</taxon>
        <taxon>Gunneridae</taxon>
        <taxon>Pentapetalae</taxon>
        <taxon>Caryophyllales</taxon>
        <taxon>Cactineae</taxon>
        <taxon>Cactaceae</taxon>
        <taxon>Cactoideae</taxon>
        <taxon>Echinocereeae</taxon>
        <taxon>Carnegiea</taxon>
    </lineage>
</organism>
<dbReference type="GO" id="GO:0098542">
    <property type="term" value="P:defense response to other organism"/>
    <property type="evidence" value="ECO:0007669"/>
    <property type="project" value="InterPro"/>
</dbReference>
<evidence type="ECO:0000256" key="3">
    <source>
        <dbReference type="SAM" id="Phobius"/>
    </source>
</evidence>
<dbReference type="GO" id="GO:0005886">
    <property type="term" value="C:plasma membrane"/>
    <property type="evidence" value="ECO:0007669"/>
    <property type="project" value="TreeGrafter"/>
</dbReference>
<dbReference type="OrthoDB" id="669838at2759"/>
<feature type="transmembrane region" description="Helical" evidence="3">
    <location>
        <begin position="7"/>
        <end position="28"/>
    </location>
</feature>
<keyword evidence="3" id="KW-0812">Transmembrane</keyword>
<gene>
    <name evidence="4" type="ORF">Cgig2_016066</name>
    <name evidence="5" type="ORF">Cgig2_027970</name>
</gene>
<keyword evidence="6" id="KW-1185">Reference proteome</keyword>
<dbReference type="AlphaFoldDB" id="A0A9Q1GY19"/>
<evidence type="ECO:0000313" key="4">
    <source>
        <dbReference type="EMBL" id="KAJ8426623.1"/>
    </source>
</evidence>
<keyword evidence="2 3" id="KW-0472">Membrane</keyword>
<comment type="subcellular location">
    <subcellularLocation>
        <location evidence="1">Membrane</location>
    </subcellularLocation>
</comment>
<dbReference type="EMBL" id="JAKOGI010001259">
    <property type="protein sequence ID" value="KAJ8426623.1"/>
    <property type="molecule type" value="Genomic_DNA"/>
</dbReference>
<evidence type="ECO:0008006" key="7">
    <source>
        <dbReference type="Google" id="ProtNLM"/>
    </source>
</evidence>
<dbReference type="EMBL" id="JAKOGI010000691">
    <property type="protein sequence ID" value="KAJ8431376.1"/>
    <property type="molecule type" value="Genomic_DNA"/>
</dbReference>
<reference evidence="4" key="1">
    <citation type="submission" date="2022-04" db="EMBL/GenBank/DDBJ databases">
        <title>Carnegiea gigantea Genome sequencing and assembly v2.</title>
        <authorList>
            <person name="Copetti D."/>
            <person name="Sanderson M.J."/>
            <person name="Burquez A."/>
            <person name="Wojciechowski M.F."/>
        </authorList>
    </citation>
    <scope>NUCLEOTIDE SEQUENCE</scope>
    <source>
        <strain evidence="4">SGP5-SGP5p</strain>
        <tissue evidence="4">Aerial part</tissue>
    </source>
</reference>
<evidence type="ECO:0000256" key="2">
    <source>
        <dbReference type="ARBA" id="ARBA00023136"/>
    </source>
</evidence>
<proteinExistence type="predicted"/>
<evidence type="ECO:0000256" key="1">
    <source>
        <dbReference type="ARBA" id="ARBA00004370"/>
    </source>
</evidence>
<evidence type="ECO:0000313" key="6">
    <source>
        <dbReference type="Proteomes" id="UP001153076"/>
    </source>
</evidence>
<keyword evidence="3" id="KW-1133">Transmembrane helix</keyword>
<protein>
    <recommendedName>
        <fullName evidence="7">Late embryogenesis abundant protein LEA-2 subgroup domain-containing protein</fullName>
    </recommendedName>
</protein>
<dbReference type="InterPro" id="IPR044839">
    <property type="entry name" value="NDR1-like"/>
</dbReference>
<comment type="caution">
    <text evidence="4">The sequence shown here is derived from an EMBL/GenBank/DDBJ whole genome shotgun (WGS) entry which is preliminary data.</text>
</comment>
<dbReference type="Proteomes" id="UP001153076">
    <property type="component" value="Unassembled WGS sequence"/>
</dbReference>
<evidence type="ECO:0000313" key="5">
    <source>
        <dbReference type="EMBL" id="KAJ8431376.1"/>
    </source>
</evidence>
<dbReference type="PANTHER" id="PTHR31234:SF39">
    <property type="entry name" value="HARPIN-INDUCED PROTEIN 1 CONTAINING PROTEIN, EXPRESSED"/>
    <property type="match status" value="1"/>
</dbReference>
<dbReference type="PANTHER" id="PTHR31234">
    <property type="entry name" value="LATE EMBRYOGENESIS ABUNDANT (LEA) HYDROXYPROLINE-RICH GLYCOPROTEIN FAMILY"/>
    <property type="match status" value="1"/>
</dbReference>
<sequence>MANRAMWTCVVITMLSLGAMSILIAWLADRMKPPAFTIERSTITSYDFTGDNLLNATVSLTLRSHNCDPKYTIKYEVVVVSAYHNGFTLAYDDLGGPFTQAPGHDITFGAQLTAQNVSMHNPDVVEEFRNETRKGQLKLEVGLRAQLRFEVEGWKHRHYILKVICSPVVLNLTSARNMQQIDNHTQAQRCTFSAQLWLCSMKNDINLEIMIGIVRNPGTKGPLILVSYVMPLSSSHAMEIPMPKQEFSSSIRSATIDATFNKAGDGGALKE</sequence>